<evidence type="ECO:0000256" key="5">
    <source>
        <dbReference type="ARBA" id="ARBA00022553"/>
    </source>
</evidence>
<dbReference type="Gene3D" id="3.30.565.10">
    <property type="entry name" value="Histidine kinase-like ATPase, C-terminal domain"/>
    <property type="match status" value="1"/>
</dbReference>
<feature type="transmembrane region" description="Helical" evidence="14">
    <location>
        <begin position="7"/>
        <end position="32"/>
    </location>
</feature>
<dbReference type="GO" id="GO:0005524">
    <property type="term" value="F:ATP binding"/>
    <property type="evidence" value="ECO:0007669"/>
    <property type="project" value="UniProtKB-KW"/>
</dbReference>
<dbReference type="InterPro" id="IPR036097">
    <property type="entry name" value="HisK_dim/P_sf"/>
</dbReference>
<keyword evidence="4" id="KW-1003">Cell membrane</keyword>
<keyword evidence="9 17" id="KW-0418">Kinase</keyword>
<evidence type="ECO:0000259" key="15">
    <source>
        <dbReference type="PROSITE" id="PS50109"/>
    </source>
</evidence>
<keyword evidence="13 14" id="KW-0472">Membrane</keyword>
<keyword evidence="18" id="KW-1185">Reference proteome</keyword>
<keyword evidence="6" id="KW-0808">Transferase</keyword>
<dbReference type="FunFam" id="3.30.565.10:FF:000006">
    <property type="entry name" value="Sensor histidine kinase WalK"/>
    <property type="match status" value="1"/>
</dbReference>
<dbReference type="EC" id="2.7.13.3" evidence="3"/>
<dbReference type="FunFam" id="1.10.287.130:FF:000001">
    <property type="entry name" value="Two-component sensor histidine kinase"/>
    <property type="match status" value="1"/>
</dbReference>
<keyword evidence="5" id="KW-0597">Phosphoprotein</keyword>
<dbReference type="GO" id="GO:0000155">
    <property type="term" value="F:phosphorelay sensor kinase activity"/>
    <property type="evidence" value="ECO:0007669"/>
    <property type="project" value="InterPro"/>
</dbReference>
<organism evidence="17 18">
    <name type="scientific">Paenibacillus agri</name>
    <dbReference type="NCBI Taxonomy" id="2744309"/>
    <lineage>
        <taxon>Bacteria</taxon>
        <taxon>Bacillati</taxon>
        <taxon>Bacillota</taxon>
        <taxon>Bacilli</taxon>
        <taxon>Bacillales</taxon>
        <taxon>Paenibacillaceae</taxon>
        <taxon>Paenibacillus</taxon>
    </lineage>
</organism>
<dbReference type="PROSITE" id="PS50885">
    <property type="entry name" value="HAMP"/>
    <property type="match status" value="1"/>
</dbReference>
<dbReference type="RefSeq" id="WP_175372645.1">
    <property type="nucleotide sequence ID" value="NZ_JABWCS010000213.1"/>
</dbReference>
<dbReference type="InterPro" id="IPR003594">
    <property type="entry name" value="HATPase_dom"/>
</dbReference>
<evidence type="ECO:0000313" key="17">
    <source>
        <dbReference type="EMBL" id="NUU62147.1"/>
    </source>
</evidence>
<comment type="caution">
    <text evidence="17">The sequence shown here is derived from an EMBL/GenBank/DDBJ whole genome shotgun (WGS) entry which is preliminary data.</text>
</comment>
<feature type="transmembrane region" description="Helical" evidence="14">
    <location>
        <begin position="152"/>
        <end position="174"/>
    </location>
</feature>
<evidence type="ECO:0000256" key="10">
    <source>
        <dbReference type="ARBA" id="ARBA00022840"/>
    </source>
</evidence>
<dbReference type="PROSITE" id="PS50109">
    <property type="entry name" value="HIS_KIN"/>
    <property type="match status" value="1"/>
</dbReference>
<evidence type="ECO:0000256" key="3">
    <source>
        <dbReference type="ARBA" id="ARBA00012438"/>
    </source>
</evidence>
<dbReference type="SMART" id="SM00304">
    <property type="entry name" value="HAMP"/>
    <property type="match status" value="1"/>
</dbReference>
<accession>A0A850ERJ4</accession>
<gene>
    <name evidence="17" type="ORF">HPT30_17530</name>
</gene>
<dbReference type="SUPFAM" id="SSF55874">
    <property type="entry name" value="ATPase domain of HSP90 chaperone/DNA topoisomerase II/histidine kinase"/>
    <property type="match status" value="1"/>
</dbReference>
<evidence type="ECO:0000256" key="4">
    <source>
        <dbReference type="ARBA" id="ARBA00022475"/>
    </source>
</evidence>
<keyword evidence="12" id="KW-0902">Two-component regulatory system</keyword>
<dbReference type="InterPro" id="IPR003660">
    <property type="entry name" value="HAMP_dom"/>
</dbReference>
<keyword evidence="7 14" id="KW-0812">Transmembrane</keyword>
<dbReference type="SMART" id="SM00387">
    <property type="entry name" value="HATPase_c"/>
    <property type="match status" value="1"/>
</dbReference>
<evidence type="ECO:0000256" key="11">
    <source>
        <dbReference type="ARBA" id="ARBA00022989"/>
    </source>
</evidence>
<dbReference type="EMBL" id="JABWCS010000213">
    <property type="protein sequence ID" value="NUU62147.1"/>
    <property type="molecule type" value="Genomic_DNA"/>
</dbReference>
<dbReference type="Proteomes" id="UP000564806">
    <property type="component" value="Unassembled WGS sequence"/>
</dbReference>
<evidence type="ECO:0000256" key="6">
    <source>
        <dbReference type="ARBA" id="ARBA00022679"/>
    </source>
</evidence>
<dbReference type="Pfam" id="PF00512">
    <property type="entry name" value="HisKA"/>
    <property type="match status" value="1"/>
</dbReference>
<evidence type="ECO:0000256" key="13">
    <source>
        <dbReference type="ARBA" id="ARBA00023136"/>
    </source>
</evidence>
<dbReference type="CDD" id="cd00082">
    <property type="entry name" value="HisKA"/>
    <property type="match status" value="1"/>
</dbReference>
<dbReference type="InterPro" id="IPR004358">
    <property type="entry name" value="Sig_transdc_His_kin-like_C"/>
</dbReference>
<feature type="domain" description="HAMP" evidence="16">
    <location>
        <begin position="176"/>
        <end position="230"/>
    </location>
</feature>
<comment type="catalytic activity">
    <reaction evidence="1">
        <text>ATP + protein L-histidine = ADP + protein N-phospho-L-histidine.</text>
        <dbReference type="EC" id="2.7.13.3"/>
    </reaction>
</comment>
<evidence type="ECO:0000256" key="9">
    <source>
        <dbReference type="ARBA" id="ARBA00022777"/>
    </source>
</evidence>
<dbReference type="Gene3D" id="1.10.287.130">
    <property type="match status" value="1"/>
</dbReference>
<name>A0A850ERJ4_9BACL</name>
<dbReference type="InterPro" id="IPR003661">
    <property type="entry name" value="HisK_dim/P_dom"/>
</dbReference>
<proteinExistence type="predicted"/>
<feature type="domain" description="Histidine kinase" evidence="15">
    <location>
        <begin position="238"/>
        <end position="450"/>
    </location>
</feature>
<dbReference type="Pfam" id="PF02518">
    <property type="entry name" value="HATPase_c"/>
    <property type="match status" value="1"/>
</dbReference>
<keyword evidence="11 14" id="KW-1133">Transmembrane helix</keyword>
<evidence type="ECO:0000256" key="7">
    <source>
        <dbReference type="ARBA" id="ARBA00022692"/>
    </source>
</evidence>
<dbReference type="InterPro" id="IPR005467">
    <property type="entry name" value="His_kinase_dom"/>
</dbReference>
<dbReference type="CDD" id="cd00075">
    <property type="entry name" value="HATPase"/>
    <property type="match status" value="1"/>
</dbReference>
<evidence type="ECO:0000313" key="18">
    <source>
        <dbReference type="Proteomes" id="UP000564806"/>
    </source>
</evidence>
<evidence type="ECO:0000256" key="12">
    <source>
        <dbReference type="ARBA" id="ARBA00023012"/>
    </source>
</evidence>
<dbReference type="InterPro" id="IPR050428">
    <property type="entry name" value="TCS_sensor_his_kinase"/>
</dbReference>
<evidence type="ECO:0000256" key="8">
    <source>
        <dbReference type="ARBA" id="ARBA00022741"/>
    </source>
</evidence>
<keyword evidence="10" id="KW-0067">ATP-binding</keyword>
<evidence type="ECO:0000256" key="2">
    <source>
        <dbReference type="ARBA" id="ARBA00004651"/>
    </source>
</evidence>
<sequence>MKIGTRINLLTSLVLIGILLFVDITVYCLYITNATRNANELILSKWEPIVNKAAALPEAEQELLLRSSLTQSTYIRISDFLNHKVYEITHGKDMNLSGISFKYARHRKSLLLERENELVMVVHIPVMVENKVTRGYEIAAKLDGLKASIQNLLTILSISSLIAVLLCLAAGKLVSRTILKPITKSIQTMRKNEESLTFNTIPLQGSARDELYDLTETFNRMIGRLEESFWKQQQFVSDASHELNTMLTIIEGYANMLKRWGNEDQAVQEEAIQSIYEETKRMRKMTRQLLMLASSQQSTKLNLEPVNMVEVCQQVIARFHLINERTIRLHASPGAKDIEADRNKIEQLLIILVDNAQKYSSQVVDIFISGKDGEVTVAVKDQGIGIPQHEIKHVFERFYRVDNSRHRKTGGTGLGLPIAKSIVQEHDGLIWIESEEGEGTTVSVRLPVRPAPGPAKKSGEIRC</sequence>
<dbReference type="GO" id="GO:0005886">
    <property type="term" value="C:plasma membrane"/>
    <property type="evidence" value="ECO:0007669"/>
    <property type="project" value="UniProtKB-SubCell"/>
</dbReference>
<reference evidence="17" key="1">
    <citation type="submission" date="2020-06" db="EMBL/GenBank/DDBJ databases">
        <title>Paenibacillus sp. nov., isolated from soil.</title>
        <authorList>
            <person name="Seo Y.L."/>
        </authorList>
    </citation>
    <scope>NUCLEOTIDE SEQUENCE [LARGE SCALE GENOMIC DNA]</scope>
    <source>
        <strain evidence="17">JW14</strain>
    </source>
</reference>
<dbReference type="Gene3D" id="6.10.340.10">
    <property type="match status" value="1"/>
</dbReference>
<protein>
    <recommendedName>
        <fullName evidence="3">histidine kinase</fullName>
        <ecNumber evidence="3">2.7.13.3</ecNumber>
    </recommendedName>
</protein>
<dbReference type="SMART" id="SM00388">
    <property type="entry name" value="HisKA"/>
    <property type="match status" value="1"/>
</dbReference>
<evidence type="ECO:0000256" key="14">
    <source>
        <dbReference type="SAM" id="Phobius"/>
    </source>
</evidence>
<dbReference type="PANTHER" id="PTHR45436">
    <property type="entry name" value="SENSOR HISTIDINE KINASE YKOH"/>
    <property type="match status" value="1"/>
</dbReference>
<dbReference type="InterPro" id="IPR036890">
    <property type="entry name" value="HATPase_C_sf"/>
</dbReference>
<dbReference type="AlphaFoldDB" id="A0A850ERJ4"/>
<dbReference type="PRINTS" id="PR00344">
    <property type="entry name" value="BCTRLSENSOR"/>
</dbReference>
<dbReference type="PANTHER" id="PTHR45436:SF5">
    <property type="entry name" value="SENSOR HISTIDINE KINASE TRCS"/>
    <property type="match status" value="1"/>
</dbReference>
<evidence type="ECO:0000259" key="16">
    <source>
        <dbReference type="PROSITE" id="PS50885"/>
    </source>
</evidence>
<comment type="subcellular location">
    <subcellularLocation>
        <location evidence="2">Cell membrane</location>
        <topology evidence="2">Multi-pass membrane protein</topology>
    </subcellularLocation>
</comment>
<evidence type="ECO:0000256" key="1">
    <source>
        <dbReference type="ARBA" id="ARBA00000085"/>
    </source>
</evidence>
<keyword evidence="8" id="KW-0547">Nucleotide-binding</keyword>
<dbReference type="SUPFAM" id="SSF47384">
    <property type="entry name" value="Homodimeric domain of signal transducing histidine kinase"/>
    <property type="match status" value="1"/>
</dbReference>